<dbReference type="AlphaFoldDB" id="A0AAU9IFD0"/>
<keyword evidence="3" id="KW-1185">Reference proteome</keyword>
<protein>
    <submittedName>
        <fullName evidence="2">Uncharacterized protein</fullName>
    </submittedName>
</protein>
<feature type="transmembrane region" description="Helical" evidence="1">
    <location>
        <begin position="50"/>
        <end position="70"/>
    </location>
</feature>
<comment type="caution">
    <text evidence="2">The sequence shown here is derived from an EMBL/GenBank/DDBJ whole genome shotgun (WGS) entry which is preliminary data.</text>
</comment>
<reference evidence="2" key="1">
    <citation type="submission" date="2021-09" db="EMBL/GenBank/DDBJ databases">
        <authorList>
            <consortium name="AG Swart"/>
            <person name="Singh M."/>
            <person name="Singh A."/>
            <person name="Seah K."/>
            <person name="Emmerich C."/>
        </authorList>
    </citation>
    <scope>NUCLEOTIDE SEQUENCE</scope>
    <source>
        <strain evidence="2">ATCC30299</strain>
    </source>
</reference>
<evidence type="ECO:0000313" key="3">
    <source>
        <dbReference type="Proteomes" id="UP001162131"/>
    </source>
</evidence>
<evidence type="ECO:0000256" key="1">
    <source>
        <dbReference type="SAM" id="Phobius"/>
    </source>
</evidence>
<keyword evidence="1" id="KW-1133">Transmembrane helix</keyword>
<keyword evidence="1" id="KW-0472">Membrane</keyword>
<gene>
    <name evidence="2" type="ORF">BSTOLATCC_MIC9916</name>
</gene>
<proteinExistence type="predicted"/>
<evidence type="ECO:0000313" key="2">
    <source>
        <dbReference type="EMBL" id="CAG9314119.1"/>
    </source>
</evidence>
<name>A0AAU9IFD0_9CILI</name>
<accession>A0AAU9IFD0</accession>
<sequence>MEFFYIKCPTTCPPCWGCILYIQKLFSWCKKLPNVYLASKLERTSTISTISGLIWGVFSLFSSIILMKWVDKNIVYWDLDFSHH</sequence>
<keyword evidence="1" id="KW-0812">Transmembrane</keyword>
<dbReference type="Proteomes" id="UP001162131">
    <property type="component" value="Unassembled WGS sequence"/>
</dbReference>
<dbReference type="EMBL" id="CAJZBQ010000011">
    <property type="protein sequence ID" value="CAG9314119.1"/>
    <property type="molecule type" value="Genomic_DNA"/>
</dbReference>
<organism evidence="2 3">
    <name type="scientific">Blepharisma stoltei</name>
    <dbReference type="NCBI Taxonomy" id="1481888"/>
    <lineage>
        <taxon>Eukaryota</taxon>
        <taxon>Sar</taxon>
        <taxon>Alveolata</taxon>
        <taxon>Ciliophora</taxon>
        <taxon>Postciliodesmatophora</taxon>
        <taxon>Heterotrichea</taxon>
        <taxon>Heterotrichida</taxon>
        <taxon>Blepharismidae</taxon>
        <taxon>Blepharisma</taxon>
    </lineage>
</organism>